<dbReference type="PANTHER" id="PTHR40267:SF1">
    <property type="entry name" value="BLR3294 PROTEIN"/>
    <property type="match status" value="1"/>
</dbReference>
<gene>
    <name evidence="1" type="ORF">OA238_c03510</name>
</gene>
<dbReference type="KEGG" id="oar:OA238_c03510"/>
<keyword evidence="2" id="KW-1185">Reference proteome</keyword>
<proteinExistence type="predicted"/>
<dbReference type="InterPro" id="IPR026286">
    <property type="entry name" value="MaiA/AMDase"/>
</dbReference>
<protein>
    <submittedName>
        <fullName evidence="1">Asp/Glu/hydantoin racemase-like protein</fullName>
    </submittedName>
</protein>
<evidence type="ECO:0000313" key="2">
    <source>
        <dbReference type="Proteomes" id="UP000004688"/>
    </source>
</evidence>
<evidence type="ECO:0000313" key="1">
    <source>
        <dbReference type="EMBL" id="AGI70604.1"/>
    </source>
</evidence>
<dbReference type="OrthoDB" id="9816064at2"/>
<dbReference type="HOGENOM" id="CLU_068086_3_0_5"/>
<dbReference type="Proteomes" id="UP000004688">
    <property type="component" value="Chromosome"/>
</dbReference>
<dbReference type="Pfam" id="PF17645">
    <property type="entry name" value="Amdase"/>
    <property type="match status" value="1"/>
</dbReference>
<dbReference type="InterPro" id="IPR053714">
    <property type="entry name" value="Iso_Racemase_Enz_sf"/>
</dbReference>
<dbReference type="STRING" id="391616.OA238_c03510"/>
<accession>M9RDE4</accession>
<dbReference type="eggNOG" id="COG3473">
    <property type="taxonomic scope" value="Bacteria"/>
</dbReference>
<name>M9RDE4_9RHOB</name>
<organism evidence="1 2">
    <name type="scientific">Octadecabacter arcticus 238</name>
    <dbReference type="NCBI Taxonomy" id="391616"/>
    <lineage>
        <taxon>Bacteria</taxon>
        <taxon>Pseudomonadati</taxon>
        <taxon>Pseudomonadota</taxon>
        <taxon>Alphaproteobacteria</taxon>
        <taxon>Rhodobacterales</taxon>
        <taxon>Roseobacteraceae</taxon>
        <taxon>Octadecabacter</taxon>
    </lineage>
</organism>
<sequence length="248" mass="26344">MTLDYELTSSRPKQIGLIVLQADETLEGDLRLLLPNDLEFLVSRVPSATSVSRESLQAMANELTQAASLLPVGANLSAVGYGCTSGTAQIGAANIASLIQAGIQTPTVTEPVSALIAACAHLGVTRIGLISPYVASVSDQLRVVLADAGIRVTHFASFDEPFEERVVRISPDSITAAAIAMGDAEDCEAVFLSCTNLRTLDVIAQITTQIEKPVLSSNQVLAWHLCRLLDVVPQQPQFGRLFYPAAGR</sequence>
<dbReference type="PANTHER" id="PTHR40267">
    <property type="entry name" value="BLR3294 PROTEIN"/>
    <property type="match status" value="1"/>
</dbReference>
<dbReference type="PIRSF" id="PIRSF015736">
    <property type="entry name" value="MI"/>
    <property type="match status" value="1"/>
</dbReference>
<dbReference type="EMBL" id="CP003742">
    <property type="protein sequence ID" value="AGI70604.1"/>
    <property type="molecule type" value="Genomic_DNA"/>
</dbReference>
<dbReference type="RefSeq" id="WP_015493840.1">
    <property type="nucleotide sequence ID" value="NC_020908.1"/>
</dbReference>
<reference evidence="1 2" key="1">
    <citation type="journal article" date="2013" name="PLoS ONE">
        <title>Poles Apart: Arctic and Antarctic Octadecabacter strains Share High Genome Plasticity and a New Type of Xanthorhodopsin.</title>
        <authorList>
            <person name="Vollmers J."/>
            <person name="Voget S."/>
            <person name="Dietrich S."/>
            <person name="Gollnow K."/>
            <person name="Smits M."/>
            <person name="Meyer K."/>
            <person name="Brinkhoff T."/>
            <person name="Simon M."/>
            <person name="Daniel R."/>
        </authorList>
    </citation>
    <scope>NUCLEOTIDE SEQUENCE [LARGE SCALE GENOMIC DNA]</scope>
    <source>
        <strain evidence="1 2">238</strain>
    </source>
</reference>
<dbReference type="Gene3D" id="3.40.50.12500">
    <property type="match status" value="1"/>
</dbReference>
<dbReference type="AlphaFoldDB" id="M9RDE4"/>